<organism evidence="2 3">
    <name type="scientific">candidate division WS6 bacterium GW2011_GWC2_36_7</name>
    <dbReference type="NCBI Taxonomy" id="1619091"/>
    <lineage>
        <taxon>Bacteria</taxon>
        <taxon>Candidatus Dojkabacteria</taxon>
    </lineage>
</organism>
<dbReference type="PANTHER" id="PTHR34322:SF2">
    <property type="entry name" value="TRANSPOSASE IS200-LIKE DOMAIN-CONTAINING PROTEIN"/>
    <property type="match status" value="1"/>
</dbReference>
<proteinExistence type="predicted"/>
<protein>
    <recommendedName>
        <fullName evidence="1">Transposase IS200-like domain-containing protein</fullName>
    </recommendedName>
</protein>
<dbReference type="Pfam" id="PF01797">
    <property type="entry name" value="Y1_Tnp"/>
    <property type="match status" value="1"/>
</dbReference>
<dbReference type="EMBL" id="LBSF01000017">
    <property type="protein sequence ID" value="KKQ11723.1"/>
    <property type="molecule type" value="Genomic_DNA"/>
</dbReference>
<dbReference type="Gene3D" id="3.30.70.1290">
    <property type="entry name" value="Transposase IS200-like"/>
    <property type="match status" value="1"/>
</dbReference>
<dbReference type="SMART" id="SM01321">
    <property type="entry name" value="Y1_Tnp"/>
    <property type="match status" value="1"/>
</dbReference>
<dbReference type="Proteomes" id="UP000034075">
    <property type="component" value="Unassembled WGS sequence"/>
</dbReference>
<dbReference type="SUPFAM" id="SSF143422">
    <property type="entry name" value="Transposase IS200-like"/>
    <property type="match status" value="1"/>
</dbReference>
<evidence type="ECO:0000313" key="2">
    <source>
        <dbReference type="EMBL" id="KKQ11723.1"/>
    </source>
</evidence>
<sequence>MSKTRNSEVYKKNSFYHLYNRGNRKALIFHNDDDYETFKRLMYRYLKKSHVLLITYCYMPNHYHFVLKCGNDWQEIPRFMQSFMTGYALYFNRKYRKVGRLFQGPFQIRRIIGKRDLESTIEYIKRNPLELPSTKNHIESGYPWLYVRQR</sequence>
<dbReference type="GO" id="GO:0006313">
    <property type="term" value="P:DNA transposition"/>
    <property type="evidence" value="ECO:0007669"/>
    <property type="project" value="InterPro"/>
</dbReference>
<feature type="domain" description="Transposase IS200-like" evidence="1">
    <location>
        <begin position="11"/>
        <end position="127"/>
    </location>
</feature>
<dbReference type="InterPro" id="IPR036515">
    <property type="entry name" value="Transposase_17_sf"/>
</dbReference>
<evidence type="ECO:0000313" key="3">
    <source>
        <dbReference type="Proteomes" id="UP000034075"/>
    </source>
</evidence>
<dbReference type="InterPro" id="IPR002686">
    <property type="entry name" value="Transposase_17"/>
</dbReference>
<accession>A0A0G0EXT2</accession>
<gene>
    <name evidence="2" type="ORF">US24_C0017G0005</name>
</gene>
<dbReference type="GO" id="GO:0004803">
    <property type="term" value="F:transposase activity"/>
    <property type="evidence" value="ECO:0007669"/>
    <property type="project" value="InterPro"/>
</dbReference>
<dbReference type="PANTHER" id="PTHR34322">
    <property type="entry name" value="TRANSPOSASE, Y1_TNP DOMAIN-CONTAINING"/>
    <property type="match status" value="1"/>
</dbReference>
<reference evidence="2 3" key="1">
    <citation type="journal article" date="2015" name="Nature">
        <title>rRNA introns, odd ribosomes, and small enigmatic genomes across a large radiation of phyla.</title>
        <authorList>
            <person name="Brown C.T."/>
            <person name="Hug L.A."/>
            <person name="Thomas B.C."/>
            <person name="Sharon I."/>
            <person name="Castelle C.J."/>
            <person name="Singh A."/>
            <person name="Wilkins M.J."/>
            <person name="Williams K.H."/>
            <person name="Banfield J.F."/>
        </authorList>
    </citation>
    <scope>NUCLEOTIDE SEQUENCE [LARGE SCALE GENOMIC DNA]</scope>
</reference>
<name>A0A0G0EXT2_9BACT</name>
<comment type="caution">
    <text evidence="2">The sequence shown here is derived from an EMBL/GenBank/DDBJ whole genome shotgun (WGS) entry which is preliminary data.</text>
</comment>
<dbReference type="GO" id="GO:0003677">
    <property type="term" value="F:DNA binding"/>
    <property type="evidence" value="ECO:0007669"/>
    <property type="project" value="InterPro"/>
</dbReference>
<dbReference type="AlphaFoldDB" id="A0A0G0EXT2"/>
<evidence type="ECO:0000259" key="1">
    <source>
        <dbReference type="SMART" id="SM01321"/>
    </source>
</evidence>